<keyword evidence="15 19" id="KW-0472">Membrane</keyword>
<protein>
    <recommendedName>
        <fullName evidence="7 18">Phosphatidate cytidylyltransferase</fullName>
        <ecNumber evidence="6 18">2.7.7.41</ecNumber>
    </recommendedName>
</protein>
<evidence type="ECO:0000256" key="6">
    <source>
        <dbReference type="ARBA" id="ARBA00012487"/>
    </source>
</evidence>
<sequence>MSFLSSHIQRLLTALVLLPLLAWAIASGPVVIGLLVGLVSVFGLWEFYSFFWPDHPLRKAGGIVLGGLVIAWQAASPNPAALPFLLALWAGNLFFLTQYARDAESAQPADGMIFSIGLMYIPGVLQLFIHLHPLEIVLVLLATFASDTGAYYAGCWWGRRKVWPVISPKKTWMGSMGGLGLCITLSLVLGLAFGDAAWYHWIWVGAVLNIAAQFGDFFESALKRKLQIKDSGRLLPGHGGLLDRIDSLLLVLPVYAAVTIFLPLFL</sequence>
<keyword evidence="17" id="KW-1208">Phospholipid metabolism</keyword>
<evidence type="ECO:0000256" key="16">
    <source>
        <dbReference type="ARBA" id="ARBA00023209"/>
    </source>
</evidence>
<evidence type="ECO:0000256" key="13">
    <source>
        <dbReference type="ARBA" id="ARBA00022989"/>
    </source>
</evidence>
<evidence type="ECO:0000256" key="9">
    <source>
        <dbReference type="ARBA" id="ARBA00022516"/>
    </source>
</evidence>
<evidence type="ECO:0000256" key="14">
    <source>
        <dbReference type="ARBA" id="ARBA00023098"/>
    </source>
</evidence>
<dbReference type="Proteomes" id="UP000001052">
    <property type="component" value="Chromosome"/>
</dbReference>
<feature type="transmembrane region" description="Helical" evidence="19">
    <location>
        <begin position="20"/>
        <end position="45"/>
    </location>
</feature>
<evidence type="ECO:0000256" key="19">
    <source>
        <dbReference type="SAM" id="Phobius"/>
    </source>
</evidence>
<dbReference type="InterPro" id="IPR000374">
    <property type="entry name" value="PC_trans"/>
</dbReference>
<comment type="pathway">
    <text evidence="3 18">Phospholipid metabolism; CDP-diacylglycerol biosynthesis; CDP-diacylglycerol from sn-glycerol 3-phosphate: step 3/3.</text>
</comment>
<dbReference type="HOGENOM" id="CLU_037294_2_2_7"/>
<evidence type="ECO:0000256" key="8">
    <source>
        <dbReference type="ARBA" id="ARBA00022475"/>
    </source>
</evidence>
<dbReference type="STRING" id="485915.Dret_1946"/>
<dbReference type="Pfam" id="PF01148">
    <property type="entry name" value="CTP_transf_1"/>
    <property type="match status" value="1"/>
</dbReference>
<evidence type="ECO:0000256" key="5">
    <source>
        <dbReference type="ARBA" id="ARBA00010185"/>
    </source>
</evidence>
<reference evidence="20 21" key="2">
    <citation type="journal article" date="2010" name="Stand. Genomic Sci.">
        <title>Complete genome sequence of Desulfohalobium retbaense type strain (HR(100)).</title>
        <authorList>
            <person name="Spring S."/>
            <person name="Nolan M."/>
            <person name="Lapidus A."/>
            <person name="Glavina Del Rio T."/>
            <person name="Copeland A."/>
            <person name="Tice H."/>
            <person name="Cheng J.F."/>
            <person name="Lucas S."/>
            <person name="Land M."/>
            <person name="Chen F."/>
            <person name="Bruce D."/>
            <person name="Goodwin L."/>
            <person name="Pitluck S."/>
            <person name="Ivanova N."/>
            <person name="Mavromatis K."/>
            <person name="Mikhailova N."/>
            <person name="Pati A."/>
            <person name="Chen A."/>
            <person name="Palaniappan K."/>
            <person name="Hauser L."/>
            <person name="Chang Y.J."/>
            <person name="Jeffries C.D."/>
            <person name="Munk C."/>
            <person name="Kiss H."/>
            <person name="Chain P."/>
            <person name="Han C."/>
            <person name="Brettin T."/>
            <person name="Detter J.C."/>
            <person name="Schuler E."/>
            <person name="Goker M."/>
            <person name="Rohde M."/>
            <person name="Bristow J."/>
            <person name="Eisen J.A."/>
            <person name="Markowitz V."/>
            <person name="Hugenholtz P."/>
            <person name="Kyrpides N.C."/>
            <person name="Klenk H.P."/>
        </authorList>
    </citation>
    <scope>NUCLEOTIDE SEQUENCE [LARGE SCALE GENOMIC DNA]</scope>
    <source>
        <strain evidence="20 21">DSM 5692</strain>
    </source>
</reference>
<evidence type="ECO:0000256" key="11">
    <source>
        <dbReference type="ARBA" id="ARBA00022692"/>
    </source>
</evidence>
<evidence type="ECO:0000256" key="12">
    <source>
        <dbReference type="ARBA" id="ARBA00022695"/>
    </source>
</evidence>
<dbReference type="eggNOG" id="COG0575">
    <property type="taxonomic scope" value="Bacteria"/>
</dbReference>
<evidence type="ECO:0000313" key="20">
    <source>
        <dbReference type="EMBL" id="ACV69230.1"/>
    </source>
</evidence>
<feature type="transmembrane region" description="Helical" evidence="19">
    <location>
        <begin position="81"/>
        <end position="100"/>
    </location>
</feature>
<comment type="catalytic activity">
    <reaction evidence="1 18">
        <text>a 1,2-diacyl-sn-glycero-3-phosphate + CTP + H(+) = a CDP-1,2-diacyl-sn-glycerol + diphosphate</text>
        <dbReference type="Rhea" id="RHEA:16229"/>
        <dbReference type="ChEBI" id="CHEBI:15378"/>
        <dbReference type="ChEBI" id="CHEBI:33019"/>
        <dbReference type="ChEBI" id="CHEBI:37563"/>
        <dbReference type="ChEBI" id="CHEBI:58332"/>
        <dbReference type="ChEBI" id="CHEBI:58608"/>
        <dbReference type="EC" id="2.7.7.41"/>
    </reaction>
</comment>
<reference evidence="21" key="1">
    <citation type="submission" date="2009-09" db="EMBL/GenBank/DDBJ databases">
        <title>The complete chromosome of Desulfohalobium retbaense DSM 5692.</title>
        <authorList>
            <consortium name="US DOE Joint Genome Institute (JGI-PGF)"/>
            <person name="Lucas S."/>
            <person name="Copeland A."/>
            <person name="Lapidus A."/>
            <person name="Glavina del Rio T."/>
            <person name="Dalin E."/>
            <person name="Tice H."/>
            <person name="Bruce D."/>
            <person name="Goodwin L."/>
            <person name="Pitluck S."/>
            <person name="Kyrpides N."/>
            <person name="Mavromatis K."/>
            <person name="Ivanova N."/>
            <person name="Mikhailova N."/>
            <person name="Munk A.C."/>
            <person name="Brettin T."/>
            <person name="Detter J.C."/>
            <person name="Han C."/>
            <person name="Tapia R."/>
            <person name="Larimer F."/>
            <person name="Land M."/>
            <person name="Hauser L."/>
            <person name="Markowitz V."/>
            <person name="Cheng J.-F."/>
            <person name="Hugenholtz P."/>
            <person name="Woyke T."/>
            <person name="Wu D."/>
            <person name="Spring S."/>
            <person name="Klenk H.-P."/>
            <person name="Eisen J.A."/>
        </authorList>
    </citation>
    <scope>NUCLEOTIDE SEQUENCE [LARGE SCALE GENOMIC DNA]</scope>
    <source>
        <strain evidence="21">DSM 5692</strain>
    </source>
</reference>
<dbReference type="KEGG" id="drt:Dret_1946"/>
<feature type="transmembrane region" description="Helical" evidence="19">
    <location>
        <begin position="248"/>
        <end position="265"/>
    </location>
</feature>
<gene>
    <name evidence="20" type="ordered locus">Dret_1946</name>
</gene>
<accession>C8X4K7</accession>
<evidence type="ECO:0000256" key="15">
    <source>
        <dbReference type="ARBA" id="ARBA00023136"/>
    </source>
</evidence>
<dbReference type="EC" id="2.7.7.41" evidence="6 18"/>
<dbReference type="PANTHER" id="PTHR46382:SF1">
    <property type="entry name" value="PHOSPHATIDATE CYTIDYLYLTRANSFERASE"/>
    <property type="match status" value="1"/>
</dbReference>
<evidence type="ECO:0000256" key="2">
    <source>
        <dbReference type="ARBA" id="ARBA00004651"/>
    </source>
</evidence>
<dbReference type="PANTHER" id="PTHR46382">
    <property type="entry name" value="PHOSPHATIDATE CYTIDYLYLTRANSFERASE"/>
    <property type="match status" value="1"/>
</dbReference>
<keyword evidence="21" id="KW-1185">Reference proteome</keyword>
<dbReference type="GO" id="GO:0004605">
    <property type="term" value="F:phosphatidate cytidylyltransferase activity"/>
    <property type="evidence" value="ECO:0007669"/>
    <property type="project" value="UniProtKB-EC"/>
</dbReference>
<keyword evidence="9" id="KW-0444">Lipid biosynthesis</keyword>
<keyword evidence="12 18" id="KW-0548">Nucleotidyltransferase</keyword>
<keyword evidence="8" id="KW-1003">Cell membrane</keyword>
<feature type="transmembrane region" description="Helical" evidence="19">
    <location>
        <begin position="198"/>
        <end position="218"/>
    </location>
</feature>
<evidence type="ECO:0000256" key="3">
    <source>
        <dbReference type="ARBA" id="ARBA00005119"/>
    </source>
</evidence>
<evidence type="ECO:0000256" key="1">
    <source>
        <dbReference type="ARBA" id="ARBA00001698"/>
    </source>
</evidence>
<keyword evidence="16" id="KW-0594">Phospholipid biosynthesis</keyword>
<proteinExistence type="inferred from homology"/>
<evidence type="ECO:0000256" key="4">
    <source>
        <dbReference type="ARBA" id="ARBA00005189"/>
    </source>
</evidence>
<feature type="transmembrane region" description="Helical" evidence="19">
    <location>
        <begin position="112"/>
        <end position="131"/>
    </location>
</feature>
<evidence type="ECO:0000256" key="7">
    <source>
        <dbReference type="ARBA" id="ARBA00019373"/>
    </source>
</evidence>
<dbReference type="EMBL" id="CP001734">
    <property type="protein sequence ID" value="ACV69230.1"/>
    <property type="molecule type" value="Genomic_DNA"/>
</dbReference>
<feature type="transmembrane region" description="Helical" evidence="19">
    <location>
        <begin position="137"/>
        <end position="159"/>
    </location>
</feature>
<keyword evidence="10 18" id="KW-0808">Transferase</keyword>
<evidence type="ECO:0000256" key="18">
    <source>
        <dbReference type="RuleBase" id="RU003938"/>
    </source>
</evidence>
<keyword evidence="14" id="KW-0443">Lipid metabolism</keyword>
<evidence type="ECO:0000256" key="17">
    <source>
        <dbReference type="ARBA" id="ARBA00023264"/>
    </source>
</evidence>
<comment type="subcellular location">
    <subcellularLocation>
        <location evidence="2">Cell membrane</location>
        <topology evidence="2">Multi-pass membrane protein</topology>
    </subcellularLocation>
</comment>
<dbReference type="UniPathway" id="UPA00557">
    <property type="reaction ID" value="UER00614"/>
</dbReference>
<dbReference type="AlphaFoldDB" id="C8X4K7"/>
<evidence type="ECO:0000313" key="21">
    <source>
        <dbReference type="Proteomes" id="UP000001052"/>
    </source>
</evidence>
<dbReference type="PROSITE" id="PS01315">
    <property type="entry name" value="CDS"/>
    <property type="match status" value="1"/>
</dbReference>
<keyword evidence="11 18" id="KW-0812">Transmembrane</keyword>
<evidence type="ECO:0000256" key="10">
    <source>
        <dbReference type="ARBA" id="ARBA00022679"/>
    </source>
</evidence>
<comment type="pathway">
    <text evidence="4">Lipid metabolism.</text>
</comment>
<keyword evidence="13 19" id="KW-1133">Transmembrane helix</keyword>
<organism evidence="20 21">
    <name type="scientific">Desulfohalobium retbaense (strain ATCC 49708 / DSM 5692 / JCM 16813 / HR100)</name>
    <dbReference type="NCBI Taxonomy" id="485915"/>
    <lineage>
        <taxon>Bacteria</taxon>
        <taxon>Pseudomonadati</taxon>
        <taxon>Thermodesulfobacteriota</taxon>
        <taxon>Desulfovibrionia</taxon>
        <taxon>Desulfovibrionales</taxon>
        <taxon>Desulfohalobiaceae</taxon>
        <taxon>Desulfohalobium</taxon>
    </lineage>
</organism>
<dbReference type="GO" id="GO:0005886">
    <property type="term" value="C:plasma membrane"/>
    <property type="evidence" value="ECO:0007669"/>
    <property type="project" value="UniProtKB-SubCell"/>
</dbReference>
<comment type="similarity">
    <text evidence="5 18">Belongs to the CDS family.</text>
</comment>
<name>C8X4K7_DESRD</name>
<dbReference type="GO" id="GO:0016024">
    <property type="term" value="P:CDP-diacylglycerol biosynthetic process"/>
    <property type="evidence" value="ECO:0007669"/>
    <property type="project" value="UniProtKB-UniPathway"/>
</dbReference>
<feature type="transmembrane region" description="Helical" evidence="19">
    <location>
        <begin position="171"/>
        <end position="192"/>
    </location>
</feature>
<dbReference type="OrthoDB" id="9799199at2"/>